<keyword evidence="2" id="KW-1185">Reference proteome</keyword>
<sequence length="83" mass="9477">MEKGMKKRGGISEKAAGEVELWCRFTLLGQQQVDQLRFGIFHHKCRVQNPIQYGTKWKDVGEPSGHRLMEYGRSTNLSGDLPD</sequence>
<gene>
    <name evidence="1" type="ORF">DCAF_LOCUS3420</name>
</gene>
<evidence type="ECO:0000313" key="2">
    <source>
        <dbReference type="Proteomes" id="UP001314170"/>
    </source>
</evidence>
<dbReference type="AlphaFoldDB" id="A0AAV1R0E8"/>
<comment type="caution">
    <text evidence="1">The sequence shown here is derived from an EMBL/GenBank/DDBJ whole genome shotgun (WGS) entry which is preliminary data.</text>
</comment>
<evidence type="ECO:0000313" key="1">
    <source>
        <dbReference type="EMBL" id="CAK7325731.1"/>
    </source>
</evidence>
<organism evidence="1 2">
    <name type="scientific">Dovyalis caffra</name>
    <dbReference type="NCBI Taxonomy" id="77055"/>
    <lineage>
        <taxon>Eukaryota</taxon>
        <taxon>Viridiplantae</taxon>
        <taxon>Streptophyta</taxon>
        <taxon>Embryophyta</taxon>
        <taxon>Tracheophyta</taxon>
        <taxon>Spermatophyta</taxon>
        <taxon>Magnoliopsida</taxon>
        <taxon>eudicotyledons</taxon>
        <taxon>Gunneridae</taxon>
        <taxon>Pentapetalae</taxon>
        <taxon>rosids</taxon>
        <taxon>fabids</taxon>
        <taxon>Malpighiales</taxon>
        <taxon>Salicaceae</taxon>
        <taxon>Flacourtieae</taxon>
        <taxon>Dovyalis</taxon>
    </lineage>
</organism>
<protein>
    <submittedName>
        <fullName evidence="1">Uncharacterized protein</fullName>
    </submittedName>
</protein>
<proteinExistence type="predicted"/>
<accession>A0AAV1R0E8</accession>
<reference evidence="1 2" key="1">
    <citation type="submission" date="2024-01" db="EMBL/GenBank/DDBJ databases">
        <authorList>
            <person name="Waweru B."/>
        </authorList>
    </citation>
    <scope>NUCLEOTIDE SEQUENCE [LARGE SCALE GENOMIC DNA]</scope>
</reference>
<dbReference type="EMBL" id="CAWUPB010000850">
    <property type="protein sequence ID" value="CAK7325731.1"/>
    <property type="molecule type" value="Genomic_DNA"/>
</dbReference>
<name>A0AAV1R0E8_9ROSI</name>
<dbReference type="Proteomes" id="UP001314170">
    <property type="component" value="Unassembled WGS sequence"/>
</dbReference>